<proteinExistence type="predicted"/>
<comment type="caution">
    <text evidence="2">The sequence shown here is derived from an EMBL/GenBank/DDBJ whole genome shotgun (WGS) entry which is preliminary data.</text>
</comment>
<dbReference type="PANTHER" id="PTHR42924">
    <property type="entry name" value="EXONUCLEASE"/>
    <property type="match status" value="1"/>
</dbReference>
<accession>A0ABS6EX16</accession>
<dbReference type="InterPro" id="IPR052018">
    <property type="entry name" value="PHP_domain"/>
</dbReference>
<dbReference type="InterPro" id="IPR003141">
    <property type="entry name" value="Pol/His_phosphatase_N"/>
</dbReference>
<name>A0ABS6EX16_9FIRM</name>
<dbReference type="EMBL" id="JAHLQI010000008">
    <property type="protein sequence ID" value="MBU5491380.1"/>
    <property type="molecule type" value="Genomic_DNA"/>
</dbReference>
<evidence type="ECO:0000259" key="1">
    <source>
        <dbReference type="SMART" id="SM00481"/>
    </source>
</evidence>
<dbReference type="SMART" id="SM00481">
    <property type="entry name" value="POLIIIAc"/>
    <property type="match status" value="1"/>
</dbReference>
<feature type="domain" description="Polymerase/histidinol phosphatase N-terminal" evidence="1">
    <location>
        <begin position="4"/>
        <end position="70"/>
    </location>
</feature>
<dbReference type="Proteomes" id="UP000783588">
    <property type="component" value="Unassembled WGS sequence"/>
</dbReference>
<evidence type="ECO:0000313" key="2">
    <source>
        <dbReference type="EMBL" id="MBU5491380.1"/>
    </source>
</evidence>
<dbReference type="InterPro" id="IPR004013">
    <property type="entry name" value="PHP_dom"/>
</dbReference>
<evidence type="ECO:0000313" key="3">
    <source>
        <dbReference type="Proteomes" id="UP000783588"/>
    </source>
</evidence>
<organism evidence="2 3">
    <name type="scientific">Butyricicoccus intestinisimiae</name>
    <dbReference type="NCBI Taxonomy" id="2841509"/>
    <lineage>
        <taxon>Bacteria</taxon>
        <taxon>Bacillati</taxon>
        <taxon>Bacillota</taxon>
        <taxon>Clostridia</taxon>
        <taxon>Eubacteriales</taxon>
        <taxon>Butyricicoccaceae</taxon>
        <taxon>Butyricicoccus</taxon>
    </lineage>
</organism>
<dbReference type="Pfam" id="PF02811">
    <property type="entry name" value="PHP"/>
    <property type="match status" value="1"/>
</dbReference>
<dbReference type="PANTHER" id="PTHR42924:SF3">
    <property type="entry name" value="POLYMERASE_HISTIDINOL PHOSPHATASE N-TERMINAL DOMAIN-CONTAINING PROTEIN"/>
    <property type="match status" value="1"/>
</dbReference>
<keyword evidence="3" id="KW-1185">Reference proteome</keyword>
<gene>
    <name evidence="2" type="ORF">KQI75_12290</name>
</gene>
<dbReference type="RefSeq" id="WP_216471095.1">
    <property type="nucleotide sequence ID" value="NZ_JAHLQI010000008.1"/>
</dbReference>
<dbReference type="CDD" id="cd07438">
    <property type="entry name" value="PHP_HisPPase_AMP"/>
    <property type="match status" value="1"/>
</dbReference>
<sequence>MSYMDLHLHSSVSLDGEISPRGLAELCRQEGIRFAALTDHNAVSGIQKFSWRGAQLGVRVIPGIEIDCMAEGLHLHMLGYGIDSANDELVKLEHTVKEMQRAASVEQMDALENLGIFLDRNALMEQAKDGVISAEAMAKQALQLPQNHDHSLLLPFLPGGMRCDQPLVNFYWDLCSRGKKAYVPISFISAKQAIQLIHNAGGLAVLAHPAMQLQTTENMIEYFLPLELDGLEVFSSYHNAIETAFYLEVAKKHHLLITGGSDFHGMIKPNIRIGGVDMLYMEDMLAAQLLDALGMTASS</sequence>
<protein>
    <submittedName>
        <fullName evidence="2">PHP domain-containing protein</fullName>
    </submittedName>
</protein>
<reference evidence="2 3" key="1">
    <citation type="submission" date="2021-06" db="EMBL/GenBank/DDBJ databases">
        <authorList>
            <person name="Sun Q."/>
            <person name="Li D."/>
        </authorList>
    </citation>
    <scope>NUCLEOTIDE SEQUENCE [LARGE SCALE GENOMIC DNA]</scope>
    <source>
        <strain evidence="2 3">MSJd-7</strain>
    </source>
</reference>